<protein>
    <submittedName>
        <fullName evidence="1">Putative ovule protein</fullName>
    </submittedName>
</protein>
<name>A0A0V0HBP6_SOLCH</name>
<proteinExistence type="predicted"/>
<accession>A0A0V0HBP6</accession>
<organism evidence="1">
    <name type="scientific">Solanum chacoense</name>
    <name type="common">Chaco potato</name>
    <dbReference type="NCBI Taxonomy" id="4108"/>
    <lineage>
        <taxon>Eukaryota</taxon>
        <taxon>Viridiplantae</taxon>
        <taxon>Streptophyta</taxon>
        <taxon>Embryophyta</taxon>
        <taxon>Tracheophyta</taxon>
        <taxon>Spermatophyta</taxon>
        <taxon>Magnoliopsida</taxon>
        <taxon>eudicotyledons</taxon>
        <taxon>Gunneridae</taxon>
        <taxon>Pentapetalae</taxon>
        <taxon>asterids</taxon>
        <taxon>lamiids</taxon>
        <taxon>Solanales</taxon>
        <taxon>Solanaceae</taxon>
        <taxon>Solanoideae</taxon>
        <taxon>Solaneae</taxon>
        <taxon>Solanum</taxon>
    </lineage>
</organism>
<evidence type="ECO:0000313" key="1">
    <source>
        <dbReference type="EMBL" id="JAP17700.1"/>
    </source>
</evidence>
<dbReference type="EMBL" id="GEDG01022202">
    <property type="protein sequence ID" value="JAP17700.1"/>
    <property type="molecule type" value="Transcribed_RNA"/>
</dbReference>
<dbReference type="AlphaFoldDB" id="A0A0V0HBP6"/>
<sequence>MSFSCHSLLRFHGLSCSASRATCRPICAIQSCISIVPSETYKSDLSVRRYIPLSEMKLNIVITSIFFFPLKKHAI</sequence>
<reference evidence="1" key="1">
    <citation type="submission" date="2015-12" db="EMBL/GenBank/DDBJ databases">
        <title>Gene expression during late stages of embryo sac development: a critical building block for successful pollen-pistil interactions.</title>
        <authorList>
            <person name="Liu Y."/>
            <person name="Joly V."/>
            <person name="Sabar M."/>
            <person name="Matton D.P."/>
        </authorList>
    </citation>
    <scope>NUCLEOTIDE SEQUENCE</scope>
</reference>